<dbReference type="AlphaFoldDB" id="A0A2P2PXA5"/>
<evidence type="ECO:0000313" key="1">
    <source>
        <dbReference type="EMBL" id="MBX59382.1"/>
    </source>
</evidence>
<name>A0A2P2PXA5_RHIMU</name>
<protein>
    <submittedName>
        <fullName evidence="1">Uncharacterized protein</fullName>
    </submittedName>
</protein>
<dbReference type="EMBL" id="GGEC01078898">
    <property type="protein sequence ID" value="MBX59382.1"/>
    <property type="molecule type" value="Transcribed_RNA"/>
</dbReference>
<reference evidence="1" key="1">
    <citation type="submission" date="2018-02" db="EMBL/GenBank/DDBJ databases">
        <title>Rhizophora mucronata_Transcriptome.</title>
        <authorList>
            <person name="Meera S.P."/>
            <person name="Sreeshan A."/>
            <person name="Augustine A."/>
        </authorList>
    </citation>
    <scope>NUCLEOTIDE SEQUENCE</scope>
    <source>
        <tissue evidence="1">Leaf</tissue>
    </source>
</reference>
<proteinExistence type="predicted"/>
<accession>A0A2P2PXA5</accession>
<sequence>MFGLFSSVTQMQERDVQCQKVHPVPTFIFYLFRRRKNWNNINIKM</sequence>
<organism evidence="1">
    <name type="scientific">Rhizophora mucronata</name>
    <name type="common">Asiatic mangrove</name>
    <dbReference type="NCBI Taxonomy" id="61149"/>
    <lineage>
        <taxon>Eukaryota</taxon>
        <taxon>Viridiplantae</taxon>
        <taxon>Streptophyta</taxon>
        <taxon>Embryophyta</taxon>
        <taxon>Tracheophyta</taxon>
        <taxon>Spermatophyta</taxon>
        <taxon>Magnoliopsida</taxon>
        <taxon>eudicotyledons</taxon>
        <taxon>Gunneridae</taxon>
        <taxon>Pentapetalae</taxon>
        <taxon>rosids</taxon>
        <taxon>fabids</taxon>
        <taxon>Malpighiales</taxon>
        <taxon>Rhizophoraceae</taxon>
        <taxon>Rhizophora</taxon>
    </lineage>
</organism>